<comment type="caution">
    <text evidence="1">The sequence shown here is derived from an EMBL/GenBank/DDBJ whole genome shotgun (WGS) entry which is preliminary data.</text>
</comment>
<evidence type="ECO:0000313" key="1">
    <source>
        <dbReference type="EMBL" id="PHN08553.1"/>
    </source>
</evidence>
<gene>
    <name evidence="1" type="ORF">CRP01_01170</name>
</gene>
<protein>
    <submittedName>
        <fullName evidence="1">Phosphohistidine phosphatase</fullName>
    </submittedName>
</protein>
<reference evidence="1 2" key="1">
    <citation type="submission" date="2017-10" db="EMBL/GenBank/DDBJ databases">
        <title>The draft genome sequence of Lewinella nigricans NBRC 102662.</title>
        <authorList>
            <person name="Wang K."/>
        </authorList>
    </citation>
    <scope>NUCLEOTIDE SEQUENCE [LARGE SCALE GENOMIC DNA]</scope>
    <source>
        <strain evidence="1 2">NBRC 102662</strain>
    </source>
</reference>
<dbReference type="SUPFAM" id="SSF53254">
    <property type="entry name" value="Phosphoglycerate mutase-like"/>
    <property type="match status" value="1"/>
</dbReference>
<dbReference type="Pfam" id="PF00300">
    <property type="entry name" value="His_Phos_1"/>
    <property type="match status" value="1"/>
</dbReference>
<name>A0A2D0NLC8_FLAN2</name>
<dbReference type="InterPro" id="IPR013078">
    <property type="entry name" value="His_Pase_superF_clade-1"/>
</dbReference>
<dbReference type="Gene3D" id="3.40.50.1240">
    <property type="entry name" value="Phosphoglycerate mutase-like"/>
    <property type="match status" value="1"/>
</dbReference>
<dbReference type="RefSeq" id="WP_099148144.1">
    <property type="nucleotide sequence ID" value="NZ_PDUD01000001.1"/>
</dbReference>
<dbReference type="Proteomes" id="UP000223913">
    <property type="component" value="Unassembled WGS sequence"/>
</dbReference>
<sequence length="166" mass="19098">MKMLYLIRHAKSSWDYPELKDFDRPLASRGLRDAPFMAQMVRDEGIIPDKLVSSPAKRAYSTAVFFAQAQGINPEDIVQNVNIYHAYAEDILRLARDWPDDWNTVFLFGHNPTFTSVANYFADEYIDNVPTCGVVALALKTNKWSGLKKGEGTVQEFWFPKQFKKR</sequence>
<dbReference type="CDD" id="cd07040">
    <property type="entry name" value="HP"/>
    <property type="match status" value="1"/>
</dbReference>
<keyword evidence="2" id="KW-1185">Reference proteome</keyword>
<dbReference type="OrthoDB" id="9810154at2"/>
<dbReference type="PANTHER" id="PTHR47623">
    <property type="entry name" value="OS09G0287300 PROTEIN"/>
    <property type="match status" value="1"/>
</dbReference>
<dbReference type="PANTHER" id="PTHR47623:SF1">
    <property type="entry name" value="OS09G0287300 PROTEIN"/>
    <property type="match status" value="1"/>
</dbReference>
<accession>A0A2D0NLC8</accession>
<proteinExistence type="predicted"/>
<organism evidence="1 2">
    <name type="scientific">Flavilitoribacter nigricans (strain ATCC 23147 / DSM 23189 / NBRC 102662 / NCIMB 1420 / SS-2)</name>
    <name type="common">Lewinella nigricans</name>
    <dbReference type="NCBI Taxonomy" id="1122177"/>
    <lineage>
        <taxon>Bacteria</taxon>
        <taxon>Pseudomonadati</taxon>
        <taxon>Bacteroidota</taxon>
        <taxon>Saprospiria</taxon>
        <taxon>Saprospirales</taxon>
        <taxon>Lewinellaceae</taxon>
        <taxon>Flavilitoribacter</taxon>
    </lineage>
</organism>
<evidence type="ECO:0000313" key="2">
    <source>
        <dbReference type="Proteomes" id="UP000223913"/>
    </source>
</evidence>
<dbReference type="EMBL" id="PDUD01000001">
    <property type="protein sequence ID" value="PHN08553.1"/>
    <property type="molecule type" value="Genomic_DNA"/>
</dbReference>
<dbReference type="InterPro" id="IPR029033">
    <property type="entry name" value="His_PPase_superfam"/>
</dbReference>
<dbReference type="AlphaFoldDB" id="A0A2D0NLC8"/>